<organism evidence="1 2">
    <name type="scientific">Lineolata rhizophorae</name>
    <dbReference type="NCBI Taxonomy" id="578093"/>
    <lineage>
        <taxon>Eukaryota</taxon>
        <taxon>Fungi</taxon>
        <taxon>Dikarya</taxon>
        <taxon>Ascomycota</taxon>
        <taxon>Pezizomycotina</taxon>
        <taxon>Dothideomycetes</taxon>
        <taxon>Dothideomycetes incertae sedis</taxon>
        <taxon>Lineolatales</taxon>
        <taxon>Lineolataceae</taxon>
        <taxon>Lineolata</taxon>
    </lineage>
</organism>
<name>A0A6A6NN94_9PEZI</name>
<keyword evidence="2" id="KW-1185">Reference proteome</keyword>
<gene>
    <name evidence="1" type="ORF">BDY21DRAFT_382335</name>
</gene>
<sequence length="197" mass="21981">MLVKTGNYPSIWMRRAALRSSISGGAVATIAAPARKIMTPPPELLRLENKCRITFIFGPEDTWPEPLNDLFLHRTTLYTEYPGLLEAFFTRGVRIPPTHTVALDLFIQLSGSFALGLEALLEAVVAEPEYADLVELSARRTEGAGFLLWAATALCKDREDIMGQMLDAYWCARKDVHMLACIKEGRLEVDWVDVLGI</sequence>
<dbReference type="EMBL" id="MU001699">
    <property type="protein sequence ID" value="KAF2453225.1"/>
    <property type="molecule type" value="Genomic_DNA"/>
</dbReference>
<dbReference type="AlphaFoldDB" id="A0A6A6NN94"/>
<proteinExistence type="predicted"/>
<evidence type="ECO:0000313" key="2">
    <source>
        <dbReference type="Proteomes" id="UP000799766"/>
    </source>
</evidence>
<protein>
    <submittedName>
        <fullName evidence="1">Uncharacterized protein</fullName>
    </submittedName>
</protein>
<evidence type="ECO:0000313" key="1">
    <source>
        <dbReference type="EMBL" id="KAF2453225.1"/>
    </source>
</evidence>
<dbReference type="Proteomes" id="UP000799766">
    <property type="component" value="Unassembled WGS sequence"/>
</dbReference>
<reference evidence="1" key="1">
    <citation type="journal article" date="2020" name="Stud. Mycol.">
        <title>101 Dothideomycetes genomes: a test case for predicting lifestyles and emergence of pathogens.</title>
        <authorList>
            <person name="Haridas S."/>
            <person name="Albert R."/>
            <person name="Binder M."/>
            <person name="Bloem J."/>
            <person name="Labutti K."/>
            <person name="Salamov A."/>
            <person name="Andreopoulos B."/>
            <person name="Baker S."/>
            <person name="Barry K."/>
            <person name="Bills G."/>
            <person name="Bluhm B."/>
            <person name="Cannon C."/>
            <person name="Castanera R."/>
            <person name="Culley D."/>
            <person name="Daum C."/>
            <person name="Ezra D."/>
            <person name="Gonzalez J."/>
            <person name="Henrissat B."/>
            <person name="Kuo A."/>
            <person name="Liang C."/>
            <person name="Lipzen A."/>
            <person name="Lutzoni F."/>
            <person name="Magnuson J."/>
            <person name="Mondo S."/>
            <person name="Nolan M."/>
            <person name="Ohm R."/>
            <person name="Pangilinan J."/>
            <person name="Park H.-J."/>
            <person name="Ramirez L."/>
            <person name="Alfaro M."/>
            <person name="Sun H."/>
            <person name="Tritt A."/>
            <person name="Yoshinaga Y."/>
            <person name="Zwiers L.-H."/>
            <person name="Turgeon B."/>
            <person name="Goodwin S."/>
            <person name="Spatafora J."/>
            <person name="Crous P."/>
            <person name="Grigoriev I."/>
        </authorList>
    </citation>
    <scope>NUCLEOTIDE SEQUENCE</scope>
    <source>
        <strain evidence="1">ATCC 16933</strain>
    </source>
</reference>
<accession>A0A6A6NN94</accession>